<name>A0AAV2RZC2_MEGNR</name>
<evidence type="ECO:0000313" key="4">
    <source>
        <dbReference type="EMBL" id="CAL4149331.1"/>
    </source>
</evidence>
<dbReference type="PANTHER" id="PTHR24198:SF165">
    <property type="entry name" value="ANKYRIN REPEAT-CONTAINING PROTEIN-RELATED"/>
    <property type="match status" value="1"/>
</dbReference>
<dbReference type="PROSITE" id="PS50297">
    <property type="entry name" value="ANK_REP_REGION"/>
    <property type="match status" value="1"/>
</dbReference>
<evidence type="ECO:0000256" key="3">
    <source>
        <dbReference type="PROSITE-ProRule" id="PRU00023"/>
    </source>
</evidence>
<sequence>NIYVAACQGRLKKIESWLCGPDGDVDLADDFGQTLLHGAAGSGQDVLVSLLLQKYDPHLNTRDIQGNTPLIWAATKGHIDVVHALLETDTQCAIDHRIRNEHGRSALDCAAERQYWDIIITLIRSSPHNLENLAITFDAVMKQQKWNVLHEIMSSAVENQNYGVVDDILSAGVTYQKWNVVRSIAGQDFNFKLEILNKTITCAIHQEEWSVVQALLLHDRQFDADILDVALVAAAKSQKW</sequence>
<dbReference type="AlphaFoldDB" id="A0AAV2RZC2"/>
<gene>
    <name evidence="4" type="ORF">MNOR_LOCUS30406</name>
</gene>
<dbReference type="InterPro" id="IPR036770">
    <property type="entry name" value="Ankyrin_rpt-contain_sf"/>
</dbReference>
<dbReference type="Gene3D" id="1.25.40.20">
    <property type="entry name" value="Ankyrin repeat-containing domain"/>
    <property type="match status" value="1"/>
</dbReference>
<evidence type="ECO:0000313" key="5">
    <source>
        <dbReference type="Proteomes" id="UP001497623"/>
    </source>
</evidence>
<comment type="caution">
    <text evidence="4">The sequence shown here is derived from an EMBL/GenBank/DDBJ whole genome shotgun (WGS) entry which is preliminary data.</text>
</comment>
<reference evidence="4 5" key="1">
    <citation type="submission" date="2024-05" db="EMBL/GenBank/DDBJ databases">
        <authorList>
            <person name="Wallberg A."/>
        </authorList>
    </citation>
    <scope>NUCLEOTIDE SEQUENCE [LARGE SCALE GENOMIC DNA]</scope>
</reference>
<protein>
    <recommendedName>
        <fullName evidence="6">Ankyrin</fullName>
    </recommendedName>
</protein>
<feature type="non-terminal residue" evidence="4">
    <location>
        <position position="240"/>
    </location>
</feature>
<organism evidence="4 5">
    <name type="scientific">Meganyctiphanes norvegica</name>
    <name type="common">Northern krill</name>
    <name type="synonym">Thysanopoda norvegica</name>
    <dbReference type="NCBI Taxonomy" id="48144"/>
    <lineage>
        <taxon>Eukaryota</taxon>
        <taxon>Metazoa</taxon>
        <taxon>Ecdysozoa</taxon>
        <taxon>Arthropoda</taxon>
        <taxon>Crustacea</taxon>
        <taxon>Multicrustacea</taxon>
        <taxon>Malacostraca</taxon>
        <taxon>Eumalacostraca</taxon>
        <taxon>Eucarida</taxon>
        <taxon>Euphausiacea</taxon>
        <taxon>Euphausiidae</taxon>
        <taxon>Meganyctiphanes</taxon>
    </lineage>
</organism>
<keyword evidence="1" id="KW-0677">Repeat</keyword>
<evidence type="ECO:0000256" key="2">
    <source>
        <dbReference type="ARBA" id="ARBA00023043"/>
    </source>
</evidence>
<dbReference type="Pfam" id="PF12796">
    <property type="entry name" value="Ank_2"/>
    <property type="match status" value="1"/>
</dbReference>
<keyword evidence="5" id="KW-1185">Reference proteome</keyword>
<dbReference type="PANTHER" id="PTHR24198">
    <property type="entry name" value="ANKYRIN REPEAT AND PROTEIN KINASE DOMAIN-CONTAINING PROTEIN"/>
    <property type="match status" value="1"/>
</dbReference>
<accession>A0AAV2RZC2</accession>
<dbReference type="SUPFAM" id="SSF48403">
    <property type="entry name" value="Ankyrin repeat"/>
    <property type="match status" value="1"/>
</dbReference>
<dbReference type="EMBL" id="CAXKWB010037051">
    <property type="protein sequence ID" value="CAL4149331.1"/>
    <property type="molecule type" value="Genomic_DNA"/>
</dbReference>
<feature type="repeat" description="ANK" evidence="3">
    <location>
        <begin position="65"/>
        <end position="97"/>
    </location>
</feature>
<keyword evidence="2 3" id="KW-0040">ANK repeat</keyword>
<proteinExistence type="predicted"/>
<feature type="non-terminal residue" evidence="4">
    <location>
        <position position="1"/>
    </location>
</feature>
<dbReference type="Proteomes" id="UP001497623">
    <property type="component" value="Unassembled WGS sequence"/>
</dbReference>
<dbReference type="SMART" id="SM00248">
    <property type="entry name" value="ANK"/>
    <property type="match status" value="3"/>
</dbReference>
<evidence type="ECO:0000256" key="1">
    <source>
        <dbReference type="ARBA" id="ARBA00022737"/>
    </source>
</evidence>
<evidence type="ECO:0008006" key="6">
    <source>
        <dbReference type="Google" id="ProtNLM"/>
    </source>
</evidence>
<dbReference type="PROSITE" id="PS50088">
    <property type="entry name" value="ANK_REPEAT"/>
    <property type="match status" value="1"/>
</dbReference>
<dbReference type="InterPro" id="IPR002110">
    <property type="entry name" value="Ankyrin_rpt"/>
</dbReference>